<evidence type="ECO:0000313" key="1">
    <source>
        <dbReference type="EMBL" id="GAH72626.1"/>
    </source>
</evidence>
<protein>
    <submittedName>
        <fullName evidence="1">Uncharacterized protein</fullName>
    </submittedName>
</protein>
<name>X1HR41_9ZZZZ</name>
<dbReference type="AlphaFoldDB" id="X1HR41"/>
<organism evidence="1">
    <name type="scientific">marine sediment metagenome</name>
    <dbReference type="NCBI Taxonomy" id="412755"/>
    <lineage>
        <taxon>unclassified sequences</taxon>
        <taxon>metagenomes</taxon>
        <taxon>ecological metagenomes</taxon>
    </lineage>
</organism>
<proteinExistence type="predicted"/>
<feature type="non-terminal residue" evidence="1">
    <location>
        <position position="103"/>
    </location>
</feature>
<dbReference type="EMBL" id="BARU01031256">
    <property type="protein sequence ID" value="GAH72626.1"/>
    <property type="molecule type" value="Genomic_DNA"/>
</dbReference>
<comment type="caution">
    <text evidence="1">The sequence shown here is derived from an EMBL/GenBank/DDBJ whole genome shotgun (WGS) entry which is preliminary data.</text>
</comment>
<gene>
    <name evidence="1" type="ORF">S03H2_49463</name>
</gene>
<accession>X1HR41</accession>
<sequence length="103" mass="11410">MLPNHRKKIIAGVLVLMVVSLFAATITPAKAQFTLASWAYPDEYGQGIEGFDIWGNATGSWVLDSHLAYSDTSVVEWYSNASIKLYLYMWFNSTLTGAIDLAD</sequence>
<reference evidence="1" key="1">
    <citation type="journal article" date="2014" name="Front. Microbiol.">
        <title>High frequency of phylogenetically diverse reductive dehalogenase-homologous genes in deep subseafloor sedimentary metagenomes.</title>
        <authorList>
            <person name="Kawai M."/>
            <person name="Futagami T."/>
            <person name="Toyoda A."/>
            <person name="Takaki Y."/>
            <person name="Nishi S."/>
            <person name="Hori S."/>
            <person name="Arai W."/>
            <person name="Tsubouchi T."/>
            <person name="Morono Y."/>
            <person name="Uchiyama I."/>
            <person name="Ito T."/>
            <person name="Fujiyama A."/>
            <person name="Inagaki F."/>
            <person name="Takami H."/>
        </authorList>
    </citation>
    <scope>NUCLEOTIDE SEQUENCE</scope>
    <source>
        <strain evidence="1">Expedition CK06-06</strain>
    </source>
</reference>